<evidence type="ECO:0008006" key="4">
    <source>
        <dbReference type="Google" id="ProtNLM"/>
    </source>
</evidence>
<gene>
    <name evidence="2" type="ORF">AB0K40_15035</name>
</gene>
<proteinExistence type="predicted"/>
<protein>
    <recommendedName>
        <fullName evidence="4">Major facilitator superfamily (MFS) profile domain-containing protein</fullName>
    </recommendedName>
</protein>
<dbReference type="RefSeq" id="WP_364449410.1">
    <property type="nucleotide sequence ID" value="NZ_JBFARM010000004.1"/>
</dbReference>
<keyword evidence="3" id="KW-1185">Reference proteome</keyword>
<comment type="caution">
    <text evidence="2">The sequence shown here is derived from an EMBL/GenBank/DDBJ whole genome shotgun (WGS) entry which is preliminary data.</text>
</comment>
<feature type="transmembrane region" description="Helical" evidence="1">
    <location>
        <begin position="83"/>
        <end position="106"/>
    </location>
</feature>
<feature type="transmembrane region" description="Helical" evidence="1">
    <location>
        <begin position="53"/>
        <end position="76"/>
    </location>
</feature>
<keyword evidence="1" id="KW-0812">Transmembrane</keyword>
<accession>A0ABV3H2Q1</accession>
<sequence length="157" mass="15208">MAGMTGRRVVRLLAAAVGGAVVAGVVGGGAARLLMSLITIAAAEESTFTLGGTLGVLMVFAVLAAPAALTATAPAVVRVGGRWVTAALTGFGVASTGFSDGAAIILAPDSRMTLIAVLVVGFGAVVAAHGQIAQYASRRLAGDATRPAAAAPEPALA</sequence>
<dbReference type="EMBL" id="JBFARM010000004">
    <property type="protein sequence ID" value="MEV4286816.1"/>
    <property type="molecule type" value="Genomic_DNA"/>
</dbReference>
<evidence type="ECO:0000313" key="3">
    <source>
        <dbReference type="Proteomes" id="UP001552427"/>
    </source>
</evidence>
<keyword evidence="1" id="KW-0472">Membrane</keyword>
<feature type="transmembrane region" description="Helical" evidence="1">
    <location>
        <begin position="112"/>
        <end position="130"/>
    </location>
</feature>
<organism evidence="2 3">
    <name type="scientific">Nonomuraea bangladeshensis</name>
    <dbReference type="NCBI Taxonomy" id="404385"/>
    <lineage>
        <taxon>Bacteria</taxon>
        <taxon>Bacillati</taxon>
        <taxon>Actinomycetota</taxon>
        <taxon>Actinomycetes</taxon>
        <taxon>Streptosporangiales</taxon>
        <taxon>Streptosporangiaceae</taxon>
        <taxon>Nonomuraea</taxon>
    </lineage>
</organism>
<reference evidence="2 3" key="1">
    <citation type="submission" date="2024-06" db="EMBL/GenBank/DDBJ databases">
        <title>The Natural Products Discovery Center: Release of the First 8490 Sequenced Strains for Exploring Actinobacteria Biosynthetic Diversity.</title>
        <authorList>
            <person name="Kalkreuter E."/>
            <person name="Kautsar S.A."/>
            <person name="Yang D."/>
            <person name="Bader C.D."/>
            <person name="Teijaro C.N."/>
            <person name="Fluegel L."/>
            <person name="Davis C.M."/>
            <person name="Simpson J.R."/>
            <person name="Lauterbach L."/>
            <person name="Steele A.D."/>
            <person name="Gui C."/>
            <person name="Meng S."/>
            <person name="Li G."/>
            <person name="Viehrig K."/>
            <person name="Ye F."/>
            <person name="Su P."/>
            <person name="Kiefer A.F."/>
            <person name="Nichols A."/>
            <person name="Cepeda A.J."/>
            <person name="Yan W."/>
            <person name="Fan B."/>
            <person name="Jiang Y."/>
            <person name="Adhikari A."/>
            <person name="Zheng C.-J."/>
            <person name="Schuster L."/>
            <person name="Cowan T.M."/>
            <person name="Smanski M.J."/>
            <person name="Chevrette M.G."/>
            <person name="De Carvalho L.P.S."/>
            <person name="Shen B."/>
        </authorList>
    </citation>
    <scope>NUCLEOTIDE SEQUENCE [LARGE SCALE GENOMIC DNA]</scope>
    <source>
        <strain evidence="2 3">NPDC049574</strain>
    </source>
</reference>
<evidence type="ECO:0000256" key="1">
    <source>
        <dbReference type="SAM" id="Phobius"/>
    </source>
</evidence>
<evidence type="ECO:0000313" key="2">
    <source>
        <dbReference type="EMBL" id="MEV4286816.1"/>
    </source>
</evidence>
<keyword evidence="1" id="KW-1133">Transmembrane helix</keyword>
<name>A0ABV3H2Q1_9ACTN</name>
<dbReference type="Proteomes" id="UP001552427">
    <property type="component" value="Unassembled WGS sequence"/>
</dbReference>